<keyword evidence="16" id="KW-1185">Reference proteome</keyword>
<reference evidence="16" key="1">
    <citation type="journal article" date="2019" name="Int. J. Syst. Evol. Microbiol.">
        <title>The Global Catalogue of Microorganisms (GCM) 10K type strain sequencing project: providing services to taxonomists for standard genome sequencing and annotation.</title>
        <authorList>
            <consortium name="The Broad Institute Genomics Platform"/>
            <consortium name="The Broad Institute Genome Sequencing Center for Infectious Disease"/>
            <person name="Wu L."/>
            <person name="Ma J."/>
        </authorList>
    </citation>
    <scope>NUCLEOTIDE SEQUENCE [LARGE SCALE GENOMIC DNA]</scope>
    <source>
        <strain evidence="16">JCM 17983</strain>
    </source>
</reference>
<evidence type="ECO:0000256" key="2">
    <source>
        <dbReference type="ARBA" id="ARBA00005135"/>
    </source>
</evidence>
<dbReference type="Pfam" id="PF13740">
    <property type="entry name" value="ACT_6"/>
    <property type="match status" value="1"/>
</dbReference>
<dbReference type="PROSITE" id="PS51671">
    <property type="entry name" value="ACT"/>
    <property type="match status" value="1"/>
</dbReference>
<dbReference type="InterPro" id="IPR023214">
    <property type="entry name" value="HAD_sf"/>
</dbReference>
<dbReference type="InterPro" id="IPR045865">
    <property type="entry name" value="ACT-like_dom_sf"/>
</dbReference>
<comment type="caution">
    <text evidence="15">The sequence shown here is derived from an EMBL/GenBank/DDBJ whole genome shotgun (WGS) entry which is preliminary data.</text>
</comment>
<gene>
    <name evidence="15" type="primary">serB</name>
    <name evidence="15" type="ORF">GCM10023203_44040</name>
</gene>
<comment type="cofactor">
    <cofactor evidence="1">
        <name>Mg(2+)</name>
        <dbReference type="ChEBI" id="CHEBI:18420"/>
    </cofactor>
</comment>
<evidence type="ECO:0000256" key="3">
    <source>
        <dbReference type="ARBA" id="ARBA00009184"/>
    </source>
</evidence>
<evidence type="ECO:0000256" key="9">
    <source>
        <dbReference type="ARBA" id="ARBA00023299"/>
    </source>
</evidence>
<dbReference type="PANTHER" id="PTHR43344">
    <property type="entry name" value="PHOSPHOSERINE PHOSPHATASE"/>
    <property type="match status" value="1"/>
</dbReference>
<organism evidence="15 16">
    <name type="scientific">Actinomycetospora straminea</name>
    <dbReference type="NCBI Taxonomy" id="663607"/>
    <lineage>
        <taxon>Bacteria</taxon>
        <taxon>Bacillati</taxon>
        <taxon>Actinomycetota</taxon>
        <taxon>Actinomycetes</taxon>
        <taxon>Pseudonocardiales</taxon>
        <taxon>Pseudonocardiaceae</taxon>
        <taxon>Actinomycetospora</taxon>
    </lineage>
</organism>
<dbReference type="SUPFAM" id="SSF56784">
    <property type="entry name" value="HAD-like"/>
    <property type="match status" value="1"/>
</dbReference>
<comment type="catalytic activity">
    <reaction evidence="11">
        <text>O-phospho-L-serine + H2O = L-serine + phosphate</text>
        <dbReference type="Rhea" id="RHEA:21208"/>
        <dbReference type="ChEBI" id="CHEBI:15377"/>
        <dbReference type="ChEBI" id="CHEBI:33384"/>
        <dbReference type="ChEBI" id="CHEBI:43474"/>
        <dbReference type="ChEBI" id="CHEBI:57524"/>
        <dbReference type="EC" id="3.1.3.3"/>
    </reaction>
</comment>
<accession>A0ABP9EVL0</accession>
<comment type="catalytic activity">
    <reaction evidence="12">
        <text>O-phospho-D-serine + H2O = D-serine + phosphate</text>
        <dbReference type="Rhea" id="RHEA:24873"/>
        <dbReference type="ChEBI" id="CHEBI:15377"/>
        <dbReference type="ChEBI" id="CHEBI:35247"/>
        <dbReference type="ChEBI" id="CHEBI:43474"/>
        <dbReference type="ChEBI" id="CHEBI:58680"/>
        <dbReference type="EC" id="3.1.3.3"/>
    </reaction>
</comment>
<evidence type="ECO:0000256" key="13">
    <source>
        <dbReference type="SAM" id="MobiDB-lite"/>
    </source>
</evidence>
<dbReference type="CDD" id="cd04870">
    <property type="entry name" value="ACT_PSP_1"/>
    <property type="match status" value="1"/>
</dbReference>
<dbReference type="Gene3D" id="3.40.50.1000">
    <property type="entry name" value="HAD superfamily/HAD-like"/>
    <property type="match status" value="1"/>
</dbReference>
<dbReference type="InterPro" id="IPR036412">
    <property type="entry name" value="HAD-like_sf"/>
</dbReference>
<evidence type="ECO:0000313" key="16">
    <source>
        <dbReference type="Proteomes" id="UP001500457"/>
    </source>
</evidence>
<dbReference type="SFLD" id="SFLDG01136">
    <property type="entry name" value="C1.6:_Phosphoserine_Phosphatas"/>
    <property type="match status" value="1"/>
</dbReference>
<keyword evidence="8" id="KW-0460">Magnesium</keyword>
<dbReference type="InterPro" id="IPR049148">
    <property type="entry name" value="PSP_ACT"/>
</dbReference>
<dbReference type="InterPro" id="IPR050582">
    <property type="entry name" value="HAD-like_SerB"/>
</dbReference>
<evidence type="ECO:0000256" key="10">
    <source>
        <dbReference type="ARBA" id="ARBA00031693"/>
    </source>
</evidence>
<dbReference type="Gene3D" id="3.30.70.260">
    <property type="match status" value="2"/>
</dbReference>
<proteinExistence type="inferred from homology"/>
<dbReference type="SFLD" id="SFLDS00003">
    <property type="entry name" value="Haloacid_Dehalogenase"/>
    <property type="match status" value="1"/>
</dbReference>
<dbReference type="SFLD" id="SFLDG01137">
    <property type="entry name" value="C1.6.1:_Phosphoserine_Phosphat"/>
    <property type="match status" value="1"/>
</dbReference>
<dbReference type="NCBIfam" id="TIGR01488">
    <property type="entry name" value="HAD-SF-IB"/>
    <property type="match status" value="1"/>
</dbReference>
<dbReference type="CDD" id="cd07500">
    <property type="entry name" value="HAD_PSP"/>
    <property type="match status" value="1"/>
</dbReference>
<dbReference type="Pfam" id="PF21086">
    <property type="entry name" value="ACT_PSP_2"/>
    <property type="match status" value="1"/>
</dbReference>
<keyword evidence="6" id="KW-0479">Metal-binding</keyword>
<feature type="domain" description="ACT" evidence="14">
    <location>
        <begin position="38"/>
        <end position="115"/>
    </location>
</feature>
<comment type="similarity">
    <text evidence="3">Belongs to the HAD-like hydrolase superfamily. SerB family.</text>
</comment>
<dbReference type="EC" id="3.1.3.3" evidence="4"/>
<evidence type="ECO:0000256" key="4">
    <source>
        <dbReference type="ARBA" id="ARBA00012640"/>
    </source>
</evidence>
<dbReference type="InterPro" id="IPR002912">
    <property type="entry name" value="ACT_dom"/>
</dbReference>
<dbReference type="PANTHER" id="PTHR43344:SF2">
    <property type="entry name" value="PHOSPHOSERINE PHOSPHATASE"/>
    <property type="match status" value="1"/>
</dbReference>
<dbReference type="NCBIfam" id="TIGR00338">
    <property type="entry name" value="serB"/>
    <property type="match status" value="1"/>
</dbReference>
<sequence length="436" mass="45697">MSRAIPDDPSDGEVPAFVLTDAGTPPTLDGEPDPVPVLVTVTGPDFPGVNAALFAVLAEHDAAMLDVQQATIHRRITLSALVTLPGDPARLQAALELTMPSLGLSVSIETGGDASAVHPFSTHVVLVLGRPITAANFAEVARGLAALRVNIDRVRRIADYPVTGLELRISLPALNPPTDTALRQALAAAGRRARCDIAVQRVGLAQRAKRLIVFDVDSTLIQGEVIEMLAARAGCEDEVRAITEAAMRGEIEFAESLHKRVGALAGLPVSALDEVAAELELTPGARTTVRTLKRLGYRCGVVSGGFSTIIDRLVDDLGLDFSAANELEIVDGRLTGRVLGPVIDRAGKAEALRRFADEAAVPIEQTVAVGDGANDLDMLAAAGLGVAFNAKPVVAAAADTALSYPYLDAVLFILGVTRDEIEHADAAEGLLRRVPL</sequence>
<dbReference type="EMBL" id="BAABHQ010000014">
    <property type="protein sequence ID" value="GAA4886576.1"/>
    <property type="molecule type" value="Genomic_DNA"/>
</dbReference>
<dbReference type="InterPro" id="IPR004469">
    <property type="entry name" value="PSP"/>
</dbReference>
<dbReference type="Proteomes" id="UP001500457">
    <property type="component" value="Unassembled WGS sequence"/>
</dbReference>
<evidence type="ECO:0000256" key="1">
    <source>
        <dbReference type="ARBA" id="ARBA00001946"/>
    </source>
</evidence>
<comment type="pathway">
    <text evidence="2">Amino-acid biosynthesis; L-serine biosynthesis; L-serine from 3-phospho-D-glycerate: step 3/3.</text>
</comment>
<keyword evidence="9" id="KW-0718">Serine biosynthesis</keyword>
<evidence type="ECO:0000256" key="7">
    <source>
        <dbReference type="ARBA" id="ARBA00022801"/>
    </source>
</evidence>
<dbReference type="Pfam" id="PF00702">
    <property type="entry name" value="Hydrolase"/>
    <property type="match status" value="1"/>
</dbReference>
<evidence type="ECO:0000256" key="6">
    <source>
        <dbReference type="ARBA" id="ARBA00022723"/>
    </source>
</evidence>
<evidence type="ECO:0000259" key="14">
    <source>
        <dbReference type="PROSITE" id="PS51671"/>
    </source>
</evidence>
<dbReference type="SUPFAM" id="SSF55021">
    <property type="entry name" value="ACT-like"/>
    <property type="match status" value="1"/>
</dbReference>
<name>A0ABP9EVL0_9PSEU</name>
<evidence type="ECO:0000256" key="5">
    <source>
        <dbReference type="ARBA" id="ARBA00022605"/>
    </source>
</evidence>
<evidence type="ECO:0000256" key="8">
    <source>
        <dbReference type="ARBA" id="ARBA00022842"/>
    </source>
</evidence>
<evidence type="ECO:0000256" key="11">
    <source>
        <dbReference type="ARBA" id="ARBA00048138"/>
    </source>
</evidence>
<keyword evidence="5" id="KW-0028">Amino-acid biosynthesis</keyword>
<feature type="region of interest" description="Disordered" evidence="13">
    <location>
        <begin position="1"/>
        <end position="32"/>
    </location>
</feature>
<keyword evidence="7" id="KW-0378">Hydrolase</keyword>
<protein>
    <recommendedName>
        <fullName evidence="4">phosphoserine phosphatase</fullName>
        <ecNumber evidence="4">3.1.3.3</ecNumber>
    </recommendedName>
    <alternativeName>
        <fullName evidence="10">O-phosphoserine phosphohydrolase</fullName>
    </alternativeName>
</protein>
<dbReference type="SFLD" id="SFLDF00029">
    <property type="entry name" value="phosphoserine_phosphatase"/>
    <property type="match status" value="1"/>
</dbReference>
<evidence type="ECO:0000313" key="15">
    <source>
        <dbReference type="EMBL" id="GAA4886576.1"/>
    </source>
</evidence>
<evidence type="ECO:0000256" key="12">
    <source>
        <dbReference type="ARBA" id="ARBA00048523"/>
    </source>
</evidence>